<dbReference type="AlphaFoldDB" id="A0A5J4S2E4"/>
<protein>
    <submittedName>
        <fullName evidence="1">Uncharacterized protein</fullName>
    </submittedName>
</protein>
<reference evidence="1" key="1">
    <citation type="submission" date="2019-03" db="EMBL/GenBank/DDBJ databases">
        <title>Single cell metagenomics reveals metabolic interactions within the superorganism composed of flagellate Streblomastix strix and complex community of Bacteroidetes bacteria on its surface.</title>
        <authorList>
            <person name="Treitli S.C."/>
            <person name="Kolisko M."/>
            <person name="Husnik F."/>
            <person name="Keeling P."/>
            <person name="Hampl V."/>
        </authorList>
    </citation>
    <scope>NUCLEOTIDE SEQUENCE</scope>
    <source>
        <strain evidence="1">STM</strain>
    </source>
</reference>
<dbReference type="EMBL" id="SNRY01000464">
    <property type="protein sequence ID" value="KAA6340377.1"/>
    <property type="molecule type" value="Genomic_DNA"/>
</dbReference>
<evidence type="ECO:0000313" key="1">
    <source>
        <dbReference type="EMBL" id="KAA6340377.1"/>
    </source>
</evidence>
<gene>
    <name evidence="1" type="ORF">EZS27_011752</name>
</gene>
<organism evidence="1">
    <name type="scientific">termite gut metagenome</name>
    <dbReference type="NCBI Taxonomy" id="433724"/>
    <lineage>
        <taxon>unclassified sequences</taxon>
        <taxon>metagenomes</taxon>
        <taxon>organismal metagenomes</taxon>
    </lineage>
</organism>
<name>A0A5J4S2E4_9ZZZZ</name>
<proteinExistence type="predicted"/>
<accession>A0A5J4S2E4</accession>
<comment type="caution">
    <text evidence="1">The sequence shown here is derived from an EMBL/GenBank/DDBJ whole genome shotgun (WGS) entry which is preliminary data.</text>
</comment>
<sequence>MSLTEIVNPFLSFELEKTDGNYRPLKNDWQNLAIHALNVYLLGWIEEEDFRIIGKEYKRFTHTIEQYQETRVDNWGCLVKDLESIHQINKILK</sequence>